<comment type="caution">
    <text evidence="2">The sequence shown here is derived from an EMBL/GenBank/DDBJ whole genome shotgun (WGS) entry which is preliminary data.</text>
</comment>
<proteinExistence type="predicted"/>
<evidence type="ECO:0000313" key="3">
    <source>
        <dbReference type="Proteomes" id="UP000652761"/>
    </source>
</evidence>
<dbReference type="AlphaFoldDB" id="A0A843VM97"/>
<sequence length="85" mass="9221">MGAYIRHPERTRKTETTNTAHEAKLTKPTELDTARLQPPCKIGHENTSSETARAGKGVPGNGNNLSRGQALKCPAMGEETRVTLH</sequence>
<organism evidence="2 3">
    <name type="scientific">Colocasia esculenta</name>
    <name type="common">Wild taro</name>
    <name type="synonym">Arum esculentum</name>
    <dbReference type="NCBI Taxonomy" id="4460"/>
    <lineage>
        <taxon>Eukaryota</taxon>
        <taxon>Viridiplantae</taxon>
        <taxon>Streptophyta</taxon>
        <taxon>Embryophyta</taxon>
        <taxon>Tracheophyta</taxon>
        <taxon>Spermatophyta</taxon>
        <taxon>Magnoliopsida</taxon>
        <taxon>Liliopsida</taxon>
        <taxon>Araceae</taxon>
        <taxon>Aroideae</taxon>
        <taxon>Colocasieae</taxon>
        <taxon>Colocasia</taxon>
    </lineage>
</organism>
<evidence type="ECO:0000256" key="1">
    <source>
        <dbReference type="SAM" id="MobiDB-lite"/>
    </source>
</evidence>
<dbReference type="EMBL" id="NMUH01001448">
    <property type="protein sequence ID" value="MQL92449.1"/>
    <property type="molecule type" value="Genomic_DNA"/>
</dbReference>
<feature type="region of interest" description="Disordered" evidence="1">
    <location>
        <begin position="1"/>
        <end position="85"/>
    </location>
</feature>
<protein>
    <submittedName>
        <fullName evidence="2">Uncharacterized protein</fullName>
    </submittedName>
</protein>
<dbReference type="Proteomes" id="UP000652761">
    <property type="component" value="Unassembled WGS sequence"/>
</dbReference>
<name>A0A843VM97_COLES</name>
<gene>
    <name evidence="2" type="ORF">Taro_025065</name>
</gene>
<keyword evidence="3" id="KW-1185">Reference proteome</keyword>
<evidence type="ECO:0000313" key="2">
    <source>
        <dbReference type="EMBL" id="MQL92449.1"/>
    </source>
</evidence>
<reference evidence="2" key="1">
    <citation type="submission" date="2017-07" db="EMBL/GenBank/DDBJ databases">
        <title>Taro Niue Genome Assembly and Annotation.</title>
        <authorList>
            <person name="Atibalentja N."/>
            <person name="Keating K."/>
            <person name="Fields C.J."/>
        </authorList>
    </citation>
    <scope>NUCLEOTIDE SEQUENCE</scope>
    <source>
        <strain evidence="2">Niue_2</strain>
        <tissue evidence="2">Leaf</tissue>
    </source>
</reference>
<feature type="compositionally biased region" description="Basic and acidic residues" evidence="1">
    <location>
        <begin position="1"/>
        <end position="33"/>
    </location>
</feature>
<accession>A0A843VM97</accession>